<evidence type="ECO:0000256" key="6">
    <source>
        <dbReference type="ARBA" id="ARBA00023136"/>
    </source>
</evidence>
<dbReference type="Pfam" id="PF01899">
    <property type="entry name" value="MNHE"/>
    <property type="match status" value="1"/>
</dbReference>
<dbReference type="GO" id="GO:0008324">
    <property type="term" value="F:monoatomic cation transmembrane transporter activity"/>
    <property type="evidence" value="ECO:0007669"/>
    <property type="project" value="InterPro"/>
</dbReference>
<keyword evidence="4" id="KW-0812">Transmembrane</keyword>
<comment type="caution">
    <text evidence="8">The sequence shown here is derived from an EMBL/GenBank/DDBJ whole genome shotgun (WGS) entry which is preliminary data.</text>
</comment>
<evidence type="ECO:0000256" key="3">
    <source>
        <dbReference type="ARBA" id="ARBA00022475"/>
    </source>
</evidence>
<reference evidence="8" key="1">
    <citation type="journal article" date="2014" name="Int. J. Syst. Evol. Microbiol.">
        <title>Complete genome sequence of Corynebacterium casei LMG S-19264T (=DSM 44701T), isolated from a smear-ripened cheese.</title>
        <authorList>
            <consortium name="US DOE Joint Genome Institute (JGI-PGF)"/>
            <person name="Walter F."/>
            <person name="Albersmeier A."/>
            <person name="Kalinowski J."/>
            <person name="Ruckert C."/>
        </authorList>
    </citation>
    <scope>NUCLEOTIDE SEQUENCE</scope>
    <source>
        <strain evidence="8">CGMCC 1.14988</strain>
    </source>
</reference>
<keyword evidence="9" id="KW-1185">Reference proteome</keyword>
<comment type="subcellular location">
    <subcellularLocation>
        <location evidence="1">Cell membrane</location>
        <topology evidence="1">Multi-pass membrane protein</topology>
    </subcellularLocation>
</comment>
<dbReference type="GO" id="GO:0005886">
    <property type="term" value="C:plasma membrane"/>
    <property type="evidence" value="ECO:0007669"/>
    <property type="project" value="UniProtKB-SubCell"/>
</dbReference>
<dbReference type="RefSeq" id="WP_130649431.1">
    <property type="nucleotide sequence ID" value="NZ_BMHA01000004.1"/>
</dbReference>
<feature type="region of interest" description="Disordered" evidence="7">
    <location>
        <begin position="168"/>
        <end position="198"/>
    </location>
</feature>
<protein>
    <submittedName>
        <fullName evidence="8">Uncharacterized protein</fullName>
    </submittedName>
</protein>
<sequence>MTRLRAPVLFVLLLGFWMLLSWRLDPLFVVMGVGSAALVTWLSRPLLDAVLGAPPEDEDRAVEHASRHVNLWHLLRYSVWLIGRLPPAGLHILRVVLDPRVPPRPGVARFRTNLSSPAARTMLATSITMVPGTMTLDVDGDEFTIHAFTPTAVADLANAATQRRIAKVFGDPPDDPPTIVWDERRLQAPVDPDDLGGR</sequence>
<reference evidence="8" key="2">
    <citation type="submission" date="2020-09" db="EMBL/GenBank/DDBJ databases">
        <authorList>
            <person name="Sun Q."/>
            <person name="Zhou Y."/>
        </authorList>
    </citation>
    <scope>NUCLEOTIDE SEQUENCE</scope>
    <source>
        <strain evidence="8">CGMCC 1.14988</strain>
    </source>
</reference>
<gene>
    <name evidence="8" type="ORF">GCM10011354_13170</name>
</gene>
<evidence type="ECO:0000256" key="1">
    <source>
        <dbReference type="ARBA" id="ARBA00004651"/>
    </source>
</evidence>
<evidence type="ECO:0000256" key="2">
    <source>
        <dbReference type="ARBA" id="ARBA00006228"/>
    </source>
</evidence>
<proteinExistence type="inferred from homology"/>
<keyword evidence="3" id="KW-1003">Cell membrane</keyword>
<keyword evidence="5" id="KW-1133">Transmembrane helix</keyword>
<evidence type="ECO:0000313" key="9">
    <source>
        <dbReference type="Proteomes" id="UP000650511"/>
    </source>
</evidence>
<dbReference type="InterPro" id="IPR002758">
    <property type="entry name" value="Cation_antiport_E"/>
</dbReference>
<dbReference type="EMBL" id="BMHA01000004">
    <property type="protein sequence ID" value="GGI05252.1"/>
    <property type="molecule type" value="Genomic_DNA"/>
</dbReference>
<dbReference type="PANTHER" id="PTHR34584">
    <property type="entry name" value="NA(+)/H(+) ANTIPORTER SUBUNIT E1"/>
    <property type="match status" value="1"/>
</dbReference>
<comment type="similarity">
    <text evidence="2">Belongs to the CPA3 antiporters (TC 2.A.63) subunit E family.</text>
</comment>
<dbReference type="AlphaFoldDB" id="A0A8J3EU62"/>
<keyword evidence="6" id="KW-0472">Membrane</keyword>
<dbReference type="Proteomes" id="UP000650511">
    <property type="component" value="Unassembled WGS sequence"/>
</dbReference>
<organism evidence="8 9">
    <name type="scientific">Egicoccus halophilus</name>
    <dbReference type="NCBI Taxonomy" id="1670830"/>
    <lineage>
        <taxon>Bacteria</taxon>
        <taxon>Bacillati</taxon>
        <taxon>Actinomycetota</taxon>
        <taxon>Nitriliruptoria</taxon>
        <taxon>Egicoccales</taxon>
        <taxon>Egicoccaceae</taxon>
        <taxon>Egicoccus</taxon>
    </lineage>
</organism>
<evidence type="ECO:0000256" key="4">
    <source>
        <dbReference type="ARBA" id="ARBA00022692"/>
    </source>
</evidence>
<evidence type="ECO:0000256" key="7">
    <source>
        <dbReference type="SAM" id="MobiDB-lite"/>
    </source>
</evidence>
<dbReference type="PANTHER" id="PTHR34584:SF1">
    <property type="entry name" value="NA(+)_H(+) ANTIPORTER SUBUNIT E1"/>
    <property type="match status" value="1"/>
</dbReference>
<dbReference type="OrthoDB" id="4410626at2"/>
<name>A0A8J3EU62_9ACTN</name>
<evidence type="ECO:0000313" key="8">
    <source>
        <dbReference type="EMBL" id="GGI05252.1"/>
    </source>
</evidence>
<accession>A0A8J3EU62</accession>
<evidence type="ECO:0000256" key="5">
    <source>
        <dbReference type="ARBA" id="ARBA00022989"/>
    </source>
</evidence>